<dbReference type="EMBL" id="JAHKSW010000016">
    <property type="protein sequence ID" value="KAG7322901.1"/>
    <property type="molecule type" value="Genomic_DNA"/>
</dbReference>
<feature type="compositionally biased region" description="Polar residues" evidence="1">
    <location>
        <begin position="136"/>
        <end position="148"/>
    </location>
</feature>
<name>A0A9D3NG79_9TELE</name>
<dbReference type="Proteomes" id="UP000824219">
    <property type="component" value="Linkage Group LG16"/>
</dbReference>
<proteinExistence type="predicted"/>
<feature type="region of interest" description="Disordered" evidence="1">
    <location>
        <begin position="92"/>
        <end position="172"/>
    </location>
</feature>
<evidence type="ECO:0000256" key="1">
    <source>
        <dbReference type="SAM" id="MobiDB-lite"/>
    </source>
</evidence>
<dbReference type="OrthoDB" id="10448062at2759"/>
<evidence type="ECO:0000313" key="3">
    <source>
        <dbReference type="Proteomes" id="UP000824219"/>
    </source>
</evidence>
<organism evidence="2 3">
    <name type="scientific">Hemibagrus wyckioides</name>
    <dbReference type="NCBI Taxonomy" id="337641"/>
    <lineage>
        <taxon>Eukaryota</taxon>
        <taxon>Metazoa</taxon>
        <taxon>Chordata</taxon>
        <taxon>Craniata</taxon>
        <taxon>Vertebrata</taxon>
        <taxon>Euteleostomi</taxon>
        <taxon>Actinopterygii</taxon>
        <taxon>Neopterygii</taxon>
        <taxon>Teleostei</taxon>
        <taxon>Ostariophysi</taxon>
        <taxon>Siluriformes</taxon>
        <taxon>Bagridae</taxon>
        <taxon>Hemibagrus</taxon>
    </lineage>
</organism>
<feature type="compositionally biased region" description="Basic and acidic residues" evidence="1">
    <location>
        <begin position="116"/>
        <end position="135"/>
    </location>
</feature>
<dbReference type="AlphaFoldDB" id="A0A9D3NG79"/>
<feature type="compositionally biased region" description="Basic and acidic residues" evidence="1">
    <location>
        <begin position="162"/>
        <end position="172"/>
    </location>
</feature>
<sequence>MELVQRRDKAALCLWQVEHDAPSVHPEHVMPSGAIITPYTHPTTTEIINIILQLILIENRSEMRATGPVLLLVALAGCQSVFSASLEVNSKEDASDERVEISDLQKSDESEAEVNSEEKEMVHDNCFDKAERDQTEQTFNPTASSSSEEVTRDTETMSTKVVKSEDDGAEARVEVQIMDMAKEDSDEAEERYDIEVLKHAGERDATVE</sequence>
<comment type="caution">
    <text evidence="2">The sequence shown here is derived from an EMBL/GenBank/DDBJ whole genome shotgun (WGS) entry which is preliminary data.</text>
</comment>
<evidence type="ECO:0000313" key="2">
    <source>
        <dbReference type="EMBL" id="KAG7322901.1"/>
    </source>
</evidence>
<gene>
    <name evidence="2" type="ORF">KOW79_014247</name>
</gene>
<accession>A0A9D3NG79</accession>
<keyword evidence="3" id="KW-1185">Reference proteome</keyword>
<feature type="compositionally biased region" description="Basic and acidic residues" evidence="1">
    <location>
        <begin position="92"/>
        <end position="109"/>
    </location>
</feature>
<reference evidence="2 3" key="1">
    <citation type="submission" date="2021-06" db="EMBL/GenBank/DDBJ databases">
        <title>Chromosome-level genome assembly of the red-tail catfish (Hemibagrus wyckioides).</title>
        <authorList>
            <person name="Shao F."/>
        </authorList>
    </citation>
    <scope>NUCLEOTIDE SEQUENCE [LARGE SCALE GENOMIC DNA]</scope>
    <source>
        <strain evidence="2">EC202008001</strain>
        <tissue evidence="2">Blood</tissue>
    </source>
</reference>
<protein>
    <submittedName>
        <fullName evidence="2">Uncharacterized protein</fullName>
    </submittedName>
</protein>